<dbReference type="GO" id="GO:0016874">
    <property type="term" value="F:ligase activity"/>
    <property type="evidence" value="ECO:0007669"/>
    <property type="project" value="UniProtKB-KW"/>
</dbReference>
<comment type="caution">
    <text evidence="5">The sequence shown here is derived from an EMBL/GenBank/DDBJ whole genome shotgun (WGS) entry which is preliminary data.</text>
</comment>
<name>A0ABP7RN65_9SPHN</name>
<evidence type="ECO:0000259" key="4">
    <source>
        <dbReference type="Pfam" id="PF13193"/>
    </source>
</evidence>
<dbReference type="InterPro" id="IPR042099">
    <property type="entry name" value="ANL_N_sf"/>
</dbReference>
<dbReference type="InterPro" id="IPR045851">
    <property type="entry name" value="AMP-bd_C_sf"/>
</dbReference>
<dbReference type="SUPFAM" id="SSF56801">
    <property type="entry name" value="Acetyl-CoA synthetase-like"/>
    <property type="match status" value="1"/>
</dbReference>
<evidence type="ECO:0000313" key="5">
    <source>
        <dbReference type="EMBL" id="GAA3999933.1"/>
    </source>
</evidence>
<dbReference type="InterPro" id="IPR020845">
    <property type="entry name" value="AMP-binding_CS"/>
</dbReference>
<dbReference type="EMBL" id="BAAAZD010000001">
    <property type="protein sequence ID" value="GAA3999933.1"/>
    <property type="molecule type" value="Genomic_DNA"/>
</dbReference>
<gene>
    <name evidence="5" type="ORF">GCM10022211_07620</name>
</gene>
<evidence type="ECO:0000256" key="1">
    <source>
        <dbReference type="ARBA" id="ARBA00006432"/>
    </source>
</evidence>
<dbReference type="CDD" id="cd17631">
    <property type="entry name" value="FACL_FadD13-like"/>
    <property type="match status" value="1"/>
</dbReference>
<dbReference type="Gene3D" id="3.30.300.30">
    <property type="match status" value="1"/>
</dbReference>
<dbReference type="RefSeq" id="WP_344708831.1">
    <property type="nucleotide sequence ID" value="NZ_BAAAZD010000001.1"/>
</dbReference>
<dbReference type="Proteomes" id="UP001501310">
    <property type="component" value="Unassembled WGS sequence"/>
</dbReference>
<evidence type="ECO:0000259" key="3">
    <source>
        <dbReference type="Pfam" id="PF00501"/>
    </source>
</evidence>
<dbReference type="PANTHER" id="PTHR43201">
    <property type="entry name" value="ACYL-COA SYNTHETASE"/>
    <property type="match status" value="1"/>
</dbReference>
<evidence type="ECO:0000313" key="6">
    <source>
        <dbReference type="Proteomes" id="UP001501310"/>
    </source>
</evidence>
<organism evidence="5 6">
    <name type="scientific">Sphingomonas humi</name>
    <dbReference type="NCBI Taxonomy" id="335630"/>
    <lineage>
        <taxon>Bacteria</taxon>
        <taxon>Pseudomonadati</taxon>
        <taxon>Pseudomonadota</taxon>
        <taxon>Alphaproteobacteria</taxon>
        <taxon>Sphingomonadales</taxon>
        <taxon>Sphingomonadaceae</taxon>
        <taxon>Sphingomonas</taxon>
    </lineage>
</organism>
<reference evidence="6" key="1">
    <citation type="journal article" date="2019" name="Int. J. Syst. Evol. Microbiol.">
        <title>The Global Catalogue of Microorganisms (GCM) 10K type strain sequencing project: providing services to taxonomists for standard genome sequencing and annotation.</title>
        <authorList>
            <consortium name="The Broad Institute Genomics Platform"/>
            <consortium name="The Broad Institute Genome Sequencing Center for Infectious Disease"/>
            <person name="Wu L."/>
            <person name="Ma J."/>
        </authorList>
    </citation>
    <scope>NUCLEOTIDE SEQUENCE [LARGE SCALE GENOMIC DNA]</scope>
    <source>
        <strain evidence="6">JCM 16603</strain>
    </source>
</reference>
<evidence type="ECO:0000256" key="2">
    <source>
        <dbReference type="ARBA" id="ARBA00022598"/>
    </source>
</evidence>
<dbReference type="InterPro" id="IPR000873">
    <property type="entry name" value="AMP-dep_synth/lig_dom"/>
</dbReference>
<comment type="similarity">
    <text evidence="1">Belongs to the ATP-dependent AMP-binding enzyme family.</text>
</comment>
<dbReference type="PROSITE" id="PS00455">
    <property type="entry name" value="AMP_BINDING"/>
    <property type="match status" value="1"/>
</dbReference>
<keyword evidence="2 5" id="KW-0436">Ligase</keyword>
<keyword evidence="6" id="KW-1185">Reference proteome</keyword>
<protein>
    <submittedName>
        <fullName evidence="5">Fatty acid--CoA ligase</fullName>
    </submittedName>
</protein>
<proteinExistence type="inferred from homology"/>
<dbReference type="InterPro" id="IPR025110">
    <property type="entry name" value="AMP-bd_C"/>
</dbReference>
<feature type="domain" description="AMP-binding enzyme C-terminal" evidence="4">
    <location>
        <begin position="414"/>
        <end position="489"/>
    </location>
</feature>
<dbReference type="Gene3D" id="3.40.50.12780">
    <property type="entry name" value="N-terminal domain of ligase-like"/>
    <property type="match status" value="1"/>
</dbReference>
<dbReference type="Pfam" id="PF00501">
    <property type="entry name" value="AMP-binding"/>
    <property type="match status" value="1"/>
</dbReference>
<feature type="domain" description="AMP-dependent synthetase/ligase" evidence="3">
    <location>
        <begin position="13"/>
        <end position="363"/>
    </location>
</feature>
<sequence>MSDAPPTLLDLLRRFAGERPQATALLFGGDRLTFAELDRRSSQLANGLVSKGIRSGDRIAILARNHPVFYELLFAAMKIGAMMMPLNWRLSSAEVAAILADGEPHLLLLDSELDCRADDLDIIPLGADFDTWVQAQPADDQSAQSARSEPSLLLYTSGTTGKPKGVMITPDNLSFVERTAREAWGFTADSVNLVAMPLFHIGGIGYGMMALSQGGTTVLLRQPDPSDVVTAMRDHGATHGFFVPTVLERILDHLEGSDAPPPTSLERLVYGAAPIGRPTLDRALRLLGCGFDHAYGMTETAGTVISLPPRDHLDDSDERLRSIGRPFPWVELRLADPATGDDVAPGEVGEILIRSPVVAPGYWRKPAETAAAIDAEGWLRTGDAAIIDAEGYVTLVDRFKDMIVSGGENIYPREIENVLLAHPDVADVAVIGIPHERWGESPAAFVIAVTGATLPENDLRAFLRERLAHFKCPSLIRIVPELPRNPSGKVLKGEMRKHEWWSR</sequence>
<accession>A0ABP7RN65</accession>
<dbReference type="PANTHER" id="PTHR43201:SF5">
    <property type="entry name" value="MEDIUM-CHAIN ACYL-COA LIGASE ACSF2, MITOCHONDRIAL"/>
    <property type="match status" value="1"/>
</dbReference>
<dbReference type="Pfam" id="PF13193">
    <property type="entry name" value="AMP-binding_C"/>
    <property type="match status" value="1"/>
</dbReference>